<dbReference type="PANTHER" id="PTHR21180">
    <property type="entry name" value="ENDONUCLEASE/EXONUCLEASE/PHOSPHATASE FAMILY DOMAIN-CONTAINING PROTEIN 1"/>
    <property type="match status" value="1"/>
</dbReference>
<accession>A0ABW3Y1N3</accession>
<keyword evidence="1" id="KW-1133">Transmembrane helix</keyword>
<keyword evidence="1" id="KW-0472">Membrane</keyword>
<protein>
    <submittedName>
        <fullName evidence="3">ComEA family DNA-binding protein</fullName>
    </submittedName>
</protein>
<dbReference type="InterPro" id="IPR003583">
    <property type="entry name" value="Hlx-hairpin-Hlx_DNA-bd_motif"/>
</dbReference>
<keyword evidence="1" id="KW-0812">Transmembrane</keyword>
<keyword evidence="4" id="KW-1185">Reference proteome</keyword>
<evidence type="ECO:0000313" key="3">
    <source>
        <dbReference type="EMBL" id="MFD1315726.1"/>
    </source>
</evidence>
<dbReference type="Proteomes" id="UP001597201">
    <property type="component" value="Unassembled WGS sequence"/>
</dbReference>
<dbReference type="EMBL" id="JBHTMY010000003">
    <property type="protein sequence ID" value="MFD1315726.1"/>
    <property type="molecule type" value="Genomic_DNA"/>
</dbReference>
<dbReference type="SUPFAM" id="SSF47781">
    <property type="entry name" value="RuvA domain 2-like"/>
    <property type="match status" value="2"/>
</dbReference>
<reference evidence="4" key="1">
    <citation type="journal article" date="2019" name="Int. J. Syst. Evol. Microbiol.">
        <title>The Global Catalogue of Microorganisms (GCM) 10K type strain sequencing project: providing services to taxonomists for standard genome sequencing and annotation.</title>
        <authorList>
            <consortium name="The Broad Institute Genomics Platform"/>
            <consortium name="The Broad Institute Genome Sequencing Center for Infectious Disease"/>
            <person name="Wu L."/>
            <person name="Ma J."/>
        </authorList>
    </citation>
    <scope>NUCLEOTIDE SEQUENCE [LARGE SCALE GENOMIC DNA]</scope>
    <source>
        <strain evidence="4">CCUG 61485</strain>
    </source>
</reference>
<gene>
    <name evidence="3" type="ORF">ACFQ39_08875</name>
</gene>
<feature type="transmembrane region" description="Helical" evidence="1">
    <location>
        <begin position="16"/>
        <end position="35"/>
    </location>
</feature>
<organism evidence="3 4">
    <name type="scientific">Namhaeicola litoreus</name>
    <dbReference type="NCBI Taxonomy" id="1052145"/>
    <lineage>
        <taxon>Bacteria</taxon>
        <taxon>Pseudomonadati</taxon>
        <taxon>Bacteroidota</taxon>
        <taxon>Flavobacteriia</taxon>
        <taxon>Flavobacteriales</taxon>
        <taxon>Flavobacteriaceae</taxon>
        <taxon>Namhaeicola</taxon>
    </lineage>
</organism>
<keyword evidence="3" id="KW-0238">DNA-binding</keyword>
<dbReference type="SMART" id="SM00278">
    <property type="entry name" value="HhH1"/>
    <property type="match status" value="1"/>
</dbReference>
<dbReference type="PANTHER" id="PTHR21180:SF32">
    <property type="entry name" value="ENDONUCLEASE_EXONUCLEASE_PHOSPHATASE FAMILY DOMAIN-CONTAINING PROTEIN 1"/>
    <property type="match status" value="1"/>
</dbReference>
<comment type="caution">
    <text evidence="3">The sequence shown here is derived from an EMBL/GenBank/DDBJ whole genome shotgun (WGS) entry which is preliminary data.</text>
</comment>
<proteinExistence type="predicted"/>
<dbReference type="RefSeq" id="WP_377178173.1">
    <property type="nucleotide sequence ID" value="NZ_JBHTMY010000003.1"/>
</dbReference>
<evidence type="ECO:0000259" key="2">
    <source>
        <dbReference type="SMART" id="SM00278"/>
    </source>
</evidence>
<feature type="domain" description="Helix-hairpin-helix DNA-binding motif class 1" evidence="2">
    <location>
        <begin position="163"/>
        <end position="182"/>
    </location>
</feature>
<dbReference type="InterPro" id="IPR051675">
    <property type="entry name" value="Endo/Exo/Phosphatase_dom_1"/>
</dbReference>
<dbReference type="InterPro" id="IPR010994">
    <property type="entry name" value="RuvA_2-like"/>
</dbReference>
<evidence type="ECO:0000256" key="1">
    <source>
        <dbReference type="SAM" id="Phobius"/>
    </source>
</evidence>
<dbReference type="GO" id="GO:0003677">
    <property type="term" value="F:DNA binding"/>
    <property type="evidence" value="ECO:0007669"/>
    <property type="project" value="UniProtKB-KW"/>
</dbReference>
<name>A0ABW3Y1N3_9FLAO</name>
<sequence>MKNLKSHFDFNKKERNGIFFLAVIILCLQLIYFYVDFSYNESLPSNKEEIARLQLKIDSAQIVSEDSEITQPFNPNFITDYKGYLLGMSAQEIDRLLSFRKSGKFVNSPEEFQKITKVSDSLLHALEPLFKFPDFVKRQSKSQTIVKDLSIEEKGDLNHITKSELMKFNGIGEKLAERILAYRQLLNGFYFEDQLYEVYYLNKEIADEVLKVYAVKSKPVIKKLNINEATFKEILDLPYIDYSLTKKIFQHKDRFLRFESLEELQKIDSFPLDKFDRIALYLEAN</sequence>
<dbReference type="Gene3D" id="1.10.150.280">
    <property type="entry name" value="AF1531-like domain"/>
    <property type="match status" value="2"/>
</dbReference>
<dbReference type="Pfam" id="PF12836">
    <property type="entry name" value="HHH_3"/>
    <property type="match status" value="2"/>
</dbReference>
<evidence type="ECO:0000313" key="4">
    <source>
        <dbReference type="Proteomes" id="UP001597201"/>
    </source>
</evidence>